<reference evidence="2" key="1">
    <citation type="submission" date="2020-05" db="EMBL/GenBank/DDBJ databases">
        <authorList>
            <person name="Chiriac C."/>
            <person name="Salcher M."/>
            <person name="Ghai R."/>
            <person name="Kavagutti S V."/>
        </authorList>
    </citation>
    <scope>NUCLEOTIDE SEQUENCE</scope>
</reference>
<proteinExistence type="predicted"/>
<protein>
    <submittedName>
        <fullName evidence="2">Unannotated protein</fullName>
    </submittedName>
</protein>
<evidence type="ECO:0000313" key="2">
    <source>
        <dbReference type="EMBL" id="CAB5037721.1"/>
    </source>
</evidence>
<gene>
    <name evidence="1" type="ORF">UFOPK3752_01681</name>
    <name evidence="2" type="ORF">UFOPK4150_01869</name>
</gene>
<sequence length="175" mass="18625">MASIRGVSLRSEIVLEETPAPQRLSPYAVAIQAEVIIDDDEAASGRFVLLHDPAGQEPWDGEFRVVTFAKGMVELDIAQDPMLTEVAWSWLIESLEASGAGFRAESGTVTRTASQSFGSISDRPPSGDVEIRASWTPTGSDAGAHLQAWADVLAQVAGLPPLPAGVASLTTLRRR</sequence>
<dbReference type="Pfam" id="PF11452">
    <property type="entry name" value="DUF3000"/>
    <property type="match status" value="1"/>
</dbReference>
<dbReference type="EMBL" id="CAFBPU010000046">
    <property type="protein sequence ID" value="CAB5037721.1"/>
    <property type="molecule type" value="Genomic_DNA"/>
</dbReference>
<name>A0A6J7S9S9_9ZZZZ</name>
<accession>A0A6J7S9S9</accession>
<dbReference type="InterPro" id="IPR021555">
    <property type="entry name" value="DUF3000"/>
</dbReference>
<evidence type="ECO:0000313" key="1">
    <source>
        <dbReference type="EMBL" id="CAB4951442.1"/>
    </source>
</evidence>
<dbReference type="EMBL" id="CAFBND010000081">
    <property type="protein sequence ID" value="CAB4951442.1"/>
    <property type="molecule type" value="Genomic_DNA"/>
</dbReference>
<organism evidence="2">
    <name type="scientific">freshwater metagenome</name>
    <dbReference type="NCBI Taxonomy" id="449393"/>
    <lineage>
        <taxon>unclassified sequences</taxon>
        <taxon>metagenomes</taxon>
        <taxon>ecological metagenomes</taxon>
    </lineage>
</organism>
<dbReference type="AlphaFoldDB" id="A0A6J7S9S9"/>